<sequence length="195" mass="22429">MKDEAIRRLKPFELILQKELMDLDEIEGVKLFQIDDTDLKEIGISITPKDSYFRNKTVEFLIKFKDSYPITPPKITCLSKIFHPNIDENGNVCLNILKLEWNPIINLQMLILGLLLLLNVLIYVSNTDENNFALCIIHAILFLSVNMYLCICANEIFTANIEPSTDDPFNKSAAEVFKNDKIIFQQINNSLFQGK</sequence>
<gene>
    <name evidence="1" type="ORF">MKS88_005828</name>
</gene>
<proteinExistence type="predicted"/>
<accession>A0ACB9Y3F4</accession>
<protein>
    <submittedName>
        <fullName evidence="1">NEDD8-conjugating enzyme UBC12</fullName>
    </submittedName>
</protein>
<dbReference type="EMBL" id="CM043782">
    <property type="protein sequence ID" value="KAI4835144.1"/>
    <property type="molecule type" value="Genomic_DNA"/>
</dbReference>
<dbReference type="Proteomes" id="UP001056978">
    <property type="component" value="Chromosome 14"/>
</dbReference>
<evidence type="ECO:0000313" key="1">
    <source>
        <dbReference type="EMBL" id="KAI4835144.1"/>
    </source>
</evidence>
<evidence type="ECO:0000313" key="2">
    <source>
        <dbReference type="Proteomes" id="UP001056978"/>
    </source>
</evidence>
<comment type="caution">
    <text evidence="1">The sequence shown here is derived from an EMBL/GenBank/DDBJ whole genome shotgun (WGS) entry which is preliminary data.</text>
</comment>
<organism evidence="1 2">
    <name type="scientific">Plasmodium brasilianum</name>
    <dbReference type="NCBI Taxonomy" id="5824"/>
    <lineage>
        <taxon>Eukaryota</taxon>
        <taxon>Sar</taxon>
        <taxon>Alveolata</taxon>
        <taxon>Apicomplexa</taxon>
        <taxon>Aconoidasida</taxon>
        <taxon>Haemosporida</taxon>
        <taxon>Plasmodiidae</taxon>
        <taxon>Plasmodium</taxon>
        <taxon>Plasmodium (Plasmodium)</taxon>
    </lineage>
</organism>
<reference evidence="1" key="1">
    <citation type="submission" date="2022-06" db="EMBL/GenBank/DDBJ databases">
        <title>The First Complete Genome of the Simian Malaria Parasite Plasmodium brasilianum.</title>
        <authorList>
            <person name="Bajic M."/>
            <person name="Ravishankar S."/>
        </authorList>
    </citation>
    <scope>NUCLEOTIDE SEQUENCE</scope>
    <source>
        <strain evidence="1">Bolivian I</strain>
    </source>
</reference>
<name>A0ACB9Y3F4_PLABR</name>
<keyword evidence="2" id="KW-1185">Reference proteome</keyword>